<keyword evidence="1" id="KW-1133">Transmembrane helix</keyword>
<keyword evidence="1" id="KW-0812">Transmembrane</keyword>
<feature type="transmembrane region" description="Helical" evidence="1">
    <location>
        <begin position="95"/>
        <end position="117"/>
    </location>
</feature>
<dbReference type="PANTHER" id="PTHR38457">
    <property type="entry name" value="REGULATOR ABRB-RELATED"/>
    <property type="match status" value="1"/>
</dbReference>
<feature type="transmembrane region" description="Helical" evidence="1">
    <location>
        <begin position="188"/>
        <end position="211"/>
    </location>
</feature>
<feature type="transmembrane region" description="Helical" evidence="1">
    <location>
        <begin position="243"/>
        <end position="259"/>
    </location>
</feature>
<keyword evidence="3" id="KW-0503">Monooxygenase</keyword>
<feature type="transmembrane region" description="Helical" evidence="1">
    <location>
        <begin position="271"/>
        <end position="297"/>
    </location>
</feature>
<dbReference type="InterPro" id="IPR007820">
    <property type="entry name" value="AbrB_fam"/>
</dbReference>
<evidence type="ECO:0000313" key="5">
    <source>
        <dbReference type="Proteomes" id="UP000623509"/>
    </source>
</evidence>
<dbReference type="InterPro" id="IPR017516">
    <property type="entry name" value="AbrB_dup"/>
</dbReference>
<reference evidence="3 4" key="2">
    <citation type="submission" date="2017-07" db="EMBL/GenBank/DDBJ databases">
        <title>Candidatus Dactylopiibacterium carminicum, a nitrogen-fixing symbiont of the cochineal insect Dactylopius coccus and Dactylopius opuntiae (Hemiptera: Coccoidea: Dactylopiidae).</title>
        <authorList>
            <person name="Vera A."/>
        </authorList>
    </citation>
    <scope>NUCLEOTIDE SEQUENCE [LARGE SCALE GENOMIC DNA]</scope>
    <source>
        <strain evidence="3 4">NFDCM</strain>
    </source>
</reference>
<dbReference type="PIRSF" id="PIRSF038991">
    <property type="entry name" value="Protein_AbrB"/>
    <property type="match status" value="1"/>
</dbReference>
<feature type="transmembrane region" description="Helical" evidence="1">
    <location>
        <begin position="317"/>
        <end position="341"/>
    </location>
</feature>
<evidence type="ECO:0000313" key="3">
    <source>
        <dbReference type="EMBL" id="PAS95406.1"/>
    </source>
</evidence>
<keyword evidence="1" id="KW-0472">Membrane</keyword>
<protein>
    <submittedName>
        <fullName evidence="3">Ammonia monooxygenase</fullName>
    </submittedName>
</protein>
<proteinExistence type="predicted"/>
<dbReference type="GO" id="GO:0004497">
    <property type="term" value="F:monooxygenase activity"/>
    <property type="evidence" value="ECO:0007669"/>
    <property type="project" value="UniProtKB-KW"/>
</dbReference>
<keyword evidence="5" id="KW-1185">Reference proteome</keyword>
<evidence type="ECO:0000313" key="2">
    <source>
        <dbReference type="EMBL" id="KAF7598046.1"/>
    </source>
</evidence>
<dbReference type="OrthoDB" id="9809910at2"/>
<dbReference type="EMBL" id="MDUX01000067">
    <property type="protein sequence ID" value="KAF7598046.1"/>
    <property type="molecule type" value="Genomic_DNA"/>
</dbReference>
<feature type="transmembrane region" description="Helical" evidence="1">
    <location>
        <begin position="68"/>
        <end position="89"/>
    </location>
</feature>
<dbReference type="GO" id="GO:0010468">
    <property type="term" value="P:regulation of gene expression"/>
    <property type="evidence" value="ECO:0007669"/>
    <property type="project" value="InterPro"/>
</dbReference>
<keyword evidence="3" id="KW-0560">Oxidoreductase</keyword>
<dbReference type="Proteomes" id="UP000216107">
    <property type="component" value="Unassembled WGS sequence"/>
</dbReference>
<accession>A0A272EZD9</accession>
<feature type="transmembrane region" description="Helical" evidence="1">
    <location>
        <begin position="44"/>
        <end position="61"/>
    </location>
</feature>
<sequence>MHALVRWFADTVGLSAWRRWGVLLALSALLAALADQGGLPAALLLGSIVAGMLMALAGVAPRPPRSSFVVAQGMIACMVASTLTPPILMSLHRDWALFLAVTLAVVALCSGMGWLLAMRRVLPGTTAVWGSSPGGAAVMTAMSEAHGGDMSLVAVMQYLRVVMVALAATFVARFWAGTGSVEAIAVDWFPPLVPGALAQTLLLGCGGAWLADRFNLPGGPMLMPMIVAAGLNAAGLFEPALPPWLLACAFAVLGWNIGLRFTRESLARAAIALPAIVASILCLLAVCCGLAVALHYLVGIDPLTAYLATSPGGFESVAIIAAGAGVNLPFVMAFQTARLLIVVLTGPVIARWIAGRVPQQALKPMSLS</sequence>
<gene>
    <name evidence="2" type="ORF">BGI27_15370</name>
    <name evidence="3" type="ORF">CGU29_00785</name>
</gene>
<reference evidence="2 5" key="1">
    <citation type="submission" date="2016-08" db="EMBL/GenBank/DDBJ databases">
        <title>Candidatus Dactylopiibacterium carminicum genome sequence.</title>
        <authorList>
            <person name="Ramirez-Puebla S.T."/>
            <person name="Ormeno-Orrillo E."/>
            <person name="Vera-Ponce De Leon A."/>
            <person name="Luis L."/>
            <person name="Sanchez-Flores A."/>
            <person name="Monica R."/>
            <person name="Martinez-Romero E."/>
        </authorList>
    </citation>
    <scope>NUCLEOTIDE SEQUENCE [LARGE SCALE GENOMIC DNA]</scope>
    <source>
        <strain evidence="2">END1</strain>
    </source>
</reference>
<dbReference type="NCBIfam" id="TIGR03082">
    <property type="entry name" value="Gneg_AbrB_dup"/>
    <property type="match status" value="2"/>
</dbReference>
<dbReference type="EMBL" id="NMRN01000001">
    <property type="protein sequence ID" value="PAS95406.1"/>
    <property type="molecule type" value="Genomic_DNA"/>
</dbReference>
<feature type="transmembrane region" description="Helical" evidence="1">
    <location>
        <begin position="158"/>
        <end position="176"/>
    </location>
</feature>
<dbReference type="GO" id="GO:0016020">
    <property type="term" value="C:membrane"/>
    <property type="evidence" value="ECO:0007669"/>
    <property type="project" value="InterPro"/>
</dbReference>
<comment type="caution">
    <text evidence="3">The sequence shown here is derived from an EMBL/GenBank/DDBJ whole genome shotgun (WGS) entry which is preliminary data.</text>
</comment>
<dbReference type="Pfam" id="PF05145">
    <property type="entry name" value="AbrB"/>
    <property type="match status" value="1"/>
</dbReference>
<dbReference type="Proteomes" id="UP000623509">
    <property type="component" value="Unassembled WGS sequence"/>
</dbReference>
<dbReference type="AlphaFoldDB" id="A0A272EZD9"/>
<dbReference type="RefSeq" id="WP_095525719.1">
    <property type="nucleotide sequence ID" value="NZ_MDUX01000067.1"/>
</dbReference>
<evidence type="ECO:0000313" key="4">
    <source>
        <dbReference type="Proteomes" id="UP000216107"/>
    </source>
</evidence>
<organism evidence="3 4">
    <name type="scientific">Candidatus Dactylopiibacterium carminicum</name>
    <dbReference type="NCBI Taxonomy" id="857335"/>
    <lineage>
        <taxon>Bacteria</taxon>
        <taxon>Pseudomonadati</taxon>
        <taxon>Pseudomonadota</taxon>
        <taxon>Betaproteobacteria</taxon>
        <taxon>Rhodocyclales</taxon>
        <taxon>Rhodocyclaceae</taxon>
        <taxon>Candidatus Dactylopiibacterium</taxon>
    </lineage>
</organism>
<dbReference type="PANTHER" id="PTHR38457:SF1">
    <property type="entry name" value="REGULATOR ABRB-RELATED"/>
    <property type="match status" value="1"/>
</dbReference>
<name>A0A272EZD9_9RHOO</name>
<evidence type="ECO:0000256" key="1">
    <source>
        <dbReference type="SAM" id="Phobius"/>
    </source>
</evidence>